<comment type="caution">
    <text evidence="6">The sequence shown here is derived from an EMBL/GenBank/DDBJ whole genome shotgun (WGS) entry which is preliminary data.</text>
</comment>
<evidence type="ECO:0000256" key="3">
    <source>
        <dbReference type="ARBA" id="ARBA00022989"/>
    </source>
</evidence>
<dbReference type="EMBL" id="RRYP01001905">
    <property type="protein sequence ID" value="TNV85344.1"/>
    <property type="molecule type" value="Genomic_DNA"/>
</dbReference>
<dbReference type="Proteomes" id="UP000785679">
    <property type="component" value="Unassembled WGS sequence"/>
</dbReference>
<keyword evidence="4 5" id="KW-0472">Membrane</keyword>
<evidence type="ECO:0000313" key="7">
    <source>
        <dbReference type="Proteomes" id="UP000785679"/>
    </source>
</evidence>
<dbReference type="Pfam" id="PF01124">
    <property type="entry name" value="MAPEG"/>
    <property type="match status" value="1"/>
</dbReference>
<evidence type="ECO:0000313" key="6">
    <source>
        <dbReference type="EMBL" id="TNV85344.1"/>
    </source>
</evidence>
<dbReference type="InterPro" id="IPR050997">
    <property type="entry name" value="MAPEG"/>
</dbReference>
<name>A0A8J8P3W7_HALGN</name>
<evidence type="ECO:0008006" key="8">
    <source>
        <dbReference type="Google" id="ProtNLM"/>
    </source>
</evidence>
<dbReference type="OrthoDB" id="312603at2759"/>
<dbReference type="GO" id="GO:0016020">
    <property type="term" value="C:membrane"/>
    <property type="evidence" value="ECO:0007669"/>
    <property type="project" value="UniProtKB-SubCell"/>
</dbReference>
<dbReference type="InterPro" id="IPR023352">
    <property type="entry name" value="MAPEG-like_dom_sf"/>
</dbReference>
<comment type="subcellular location">
    <subcellularLocation>
        <location evidence="1">Membrane</location>
        <topology evidence="1">Multi-pass membrane protein</topology>
    </subcellularLocation>
</comment>
<dbReference type="GO" id="GO:0005635">
    <property type="term" value="C:nuclear envelope"/>
    <property type="evidence" value="ECO:0007669"/>
    <property type="project" value="TreeGrafter"/>
</dbReference>
<dbReference type="SUPFAM" id="SSF161084">
    <property type="entry name" value="MAPEG domain-like"/>
    <property type="match status" value="1"/>
</dbReference>
<dbReference type="InterPro" id="IPR001129">
    <property type="entry name" value="Membr-assoc_MAPEG"/>
</dbReference>
<dbReference type="GO" id="GO:0004364">
    <property type="term" value="F:glutathione transferase activity"/>
    <property type="evidence" value="ECO:0007669"/>
    <property type="project" value="TreeGrafter"/>
</dbReference>
<sequence>MLYSTYSAHVGLALLSIIAICFEYYVISICVGASRAKTYSAKYMAQFNEKHAEEFGTGKLAPKTGLPDMGNGFFSNALSYKEWFLFNNAQRAHYNYLENFTPTIVWIIISLFYHPLSAAVLGFVVFIGRIIYSVGYFKTPNLRSVGAIVFDLGFIGLFVLSLVTIAKWGKVLESEN</sequence>
<feature type="transmembrane region" description="Helical" evidence="5">
    <location>
        <begin position="12"/>
        <end position="34"/>
    </location>
</feature>
<dbReference type="Gene3D" id="1.20.120.550">
    <property type="entry name" value="Membrane associated eicosanoid/glutathione metabolism-like domain"/>
    <property type="match status" value="1"/>
</dbReference>
<reference evidence="6" key="1">
    <citation type="submission" date="2019-06" db="EMBL/GenBank/DDBJ databases">
        <authorList>
            <person name="Zheng W."/>
        </authorList>
    </citation>
    <scope>NUCLEOTIDE SEQUENCE</scope>
    <source>
        <strain evidence="6">QDHG01</strain>
    </source>
</reference>
<dbReference type="GO" id="GO:0006691">
    <property type="term" value="P:leukotriene metabolic process"/>
    <property type="evidence" value="ECO:0007669"/>
    <property type="project" value="UniProtKB-ARBA"/>
</dbReference>
<evidence type="ECO:0000256" key="5">
    <source>
        <dbReference type="SAM" id="Phobius"/>
    </source>
</evidence>
<proteinExistence type="predicted"/>
<feature type="transmembrane region" description="Helical" evidence="5">
    <location>
        <begin position="104"/>
        <end position="132"/>
    </location>
</feature>
<organism evidence="6 7">
    <name type="scientific">Halteria grandinella</name>
    <dbReference type="NCBI Taxonomy" id="5974"/>
    <lineage>
        <taxon>Eukaryota</taxon>
        <taxon>Sar</taxon>
        <taxon>Alveolata</taxon>
        <taxon>Ciliophora</taxon>
        <taxon>Intramacronucleata</taxon>
        <taxon>Spirotrichea</taxon>
        <taxon>Stichotrichia</taxon>
        <taxon>Sporadotrichida</taxon>
        <taxon>Halteriidae</taxon>
        <taxon>Halteria</taxon>
    </lineage>
</organism>
<dbReference type="GO" id="GO:0004602">
    <property type="term" value="F:glutathione peroxidase activity"/>
    <property type="evidence" value="ECO:0007669"/>
    <property type="project" value="TreeGrafter"/>
</dbReference>
<evidence type="ECO:0000256" key="1">
    <source>
        <dbReference type="ARBA" id="ARBA00004141"/>
    </source>
</evidence>
<dbReference type="PANTHER" id="PTHR10250:SF26">
    <property type="entry name" value="GLUTATHIONE S-TRANSFERASE 3, MITOCHONDRIAL"/>
    <property type="match status" value="1"/>
</dbReference>
<evidence type="ECO:0000256" key="2">
    <source>
        <dbReference type="ARBA" id="ARBA00022692"/>
    </source>
</evidence>
<keyword evidence="7" id="KW-1185">Reference proteome</keyword>
<dbReference type="GO" id="GO:0005783">
    <property type="term" value="C:endoplasmic reticulum"/>
    <property type="evidence" value="ECO:0007669"/>
    <property type="project" value="TreeGrafter"/>
</dbReference>
<accession>A0A8J8P3W7</accession>
<gene>
    <name evidence="6" type="ORF">FGO68_gene17327</name>
</gene>
<evidence type="ECO:0000256" key="4">
    <source>
        <dbReference type="ARBA" id="ARBA00023136"/>
    </source>
</evidence>
<keyword evidence="2 5" id="KW-0812">Transmembrane</keyword>
<feature type="transmembrane region" description="Helical" evidence="5">
    <location>
        <begin position="144"/>
        <end position="166"/>
    </location>
</feature>
<dbReference type="AlphaFoldDB" id="A0A8J8P3W7"/>
<keyword evidence="3 5" id="KW-1133">Transmembrane helix</keyword>
<dbReference type="PANTHER" id="PTHR10250">
    <property type="entry name" value="MICROSOMAL GLUTATHIONE S-TRANSFERASE"/>
    <property type="match status" value="1"/>
</dbReference>
<protein>
    <recommendedName>
        <fullName evidence="8">MAPEG family protein</fullName>
    </recommendedName>
</protein>